<organism evidence="1 2">
    <name type="scientific">Flaviaesturariibacter amylovorans</name>
    <dbReference type="NCBI Taxonomy" id="1084520"/>
    <lineage>
        <taxon>Bacteria</taxon>
        <taxon>Pseudomonadati</taxon>
        <taxon>Bacteroidota</taxon>
        <taxon>Chitinophagia</taxon>
        <taxon>Chitinophagales</taxon>
        <taxon>Chitinophagaceae</taxon>
        <taxon>Flaviaestuariibacter</taxon>
    </lineage>
</organism>
<evidence type="ECO:0008006" key="3">
    <source>
        <dbReference type="Google" id="ProtNLM"/>
    </source>
</evidence>
<keyword evidence="2" id="KW-1185">Reference proteome</keyword>
<dbReference type="RefSeq" id="WP_345258059.1">
    <property type="nucleotide sequence ID" value="NZ_BAABGY010000016.1"/>
</dbReference>
<gene>
    <name evidence="1" type="ORF">GCM10023184_43310</name>
</gene>
<reference evidence="2" key="1">
    <citation type="journal article" date="2019" name="Int. J. Syst. Evol. Microbiol.">
        <title>The Global Catalogue of Microorganisms (GCM) 10K type strain sequencing project: providing services to taxonomists for standard genome sequencing and annotation.</title>
        <authorList>
            <consortium name="The Broad Institute Genomics Platform"/>
            <consortium name="The Broad Institute Genome Sequencing Center for Infectious Disease"/>
            <person name="Wu L."/>
            <person name="Ma J."/>
        </authorList>
    </citation>
    <scope>NUCLEOTIDE SEQUENCE [LARGE SCALE GENOMIC DNA]</scope>
    <source>
        <strain evidence="2">JCM 17919</strain>
    </source>
</reference>
<proteinExistence type="predicted"/>
<dbReference type="EMBL" id="BAABGY010000016">
    <property type="protein sequence ID" value="GAA4343176.1"/>
    <property type="molecule type" value="Genomic_DNA"/>
</dbReference>
<evidence type="ECO:0000313" key="2">
    <source>
        <dbReference type="Proteomes" id="UP001501725"/>
    </source>
</evidence>
<sequence>MKKILLTAAVLTSAFFLSFRNKPEPPAAGTYHFVYVDNSRNSELASISSEMMDKVDKTIEAAGKDNSAITFYISNGQRPDITTNATSARKAMSRLTSGSSPLPATWEEKKMIDEHLSKDKNLANAREINLHLFVSEAFLKTDLLSSQSGVLLKFLPKGMGLFANCPEEKIHVYLYYPKKATGSYEASLRGMQDFGNARADFKSGIQYHFISL</sequence>
<accession>A0ABP8HRH0</accession>
<name>A0ABP8HRH0_9BACT</name>
<comment type="caution">
    <text evidence="1">The sequence shown here is derived from an EMBL/GenBank/DDBJ whole genome shotgun (WGS) entry which is preliminary data.</text>
</comment>
<protein>
    <recommendedName>
        <fullName evidence="3">DUF4347 domain-containing protein</fullName>
    </recommendedName>
</protein>
<evidence type="ECO:0000313" key="1">
    <source>
        <dbReference type="EMBL" id="GAA4343176.1"/>
    </source>
</evidence>
<dbReference type="Proteomes" id="UP001501725">
    <property type="component" value="Unassembled WGS sequence"/>
</dbReference>